<keyword evidence="1" id="KW-0732">Signal</keyword>
<feature type="domain" description="Rhamnogalacturonase A/B/Epimerase-like pectate lyase" evidence="2">
    <location>
        <begin position="65"/>
        <end position="174"/>
    </location>
</feature>
<dbReference type="InterPro" id="IPR051801">
    <property type="entry name" value="GH28_Enzymes"/>
</dbReference>
<protein>
    <recommendedName>
        <fullName evidence="2">Rhamnogalacturonase A/B/Epimerase-like pectate lyase domain-containing protein</fullName>
    </recommendedName>
</protein>
<dbReference type="Pfam" id="PF12708">
    <property type="entry name" value="Pect-lyase_RHGA_epim"/>
    <property type="match status" value="1"/>
</dbReference>
<evidence type="ECO:0000313" key="3">
    <source>
        <dbReference type="EMBL" id="KAK7449684.1"/>
    </source>
</evidence>
<feature type="chain" id="PRO_5047048702" description="Rhamnogalacturonase A/B/Epimerase-like pectate lyase domain-containing protein" evidence="1">
    <location>
        <begin position="23"/>
        <end position="185"/>
    </location>
</feature>
<dbReference type="SUPFAM" id="SSF51126">
    <property type="entry name" value="Pectin lyase-like"/>
    <property type="match status" value="1"/>
</dbReference>
<organism evidence="3 4">
    <name type="scientific">Marasmiellus scandens</name>
    <dbReference type="NCBI Taxonomy" id="2682957"/>
    <lineage>
        <taxon>Eukaryota</taxon>
        <taxon>Fungi</taxon>
        <taxon>Dikarya</taxon>
        <taxon>Basidiomycota</taxon>
        <taxon>Agaricomycotina</taxon>
        <taxon>Agaricomycetes</taxon>
        <taxon>Agaricomycetidae</taxon>
        <taxon>Agaricales</taxon>
        <taxon>Marasmiineae</taxon>
        <taxon>Omphalotaceae</taxon>
        <taxon>Marasmiellus</taxon>
    </lineage>
</organism>
<keyword evidence="4" id="KW-1185">Reference proteome</keyword>
<dbReference type="PANTHER" id="PTHR31339">
    <property type="entry name" value="PECTIN LYASE-RELATED"/>
    <property type="match status" value="1"/>
</dbReference>
<sequence>MVLVLFTLLGALLAHLVPGVTSLGSSCSAPLGPGSAAPSDPFWMQNIKHQGISAFNPNPSGYQVFRNVKDFGARGDGVTDDTAAINAAIASGNRCGGGTCASSTISPAVVYFPPGTYLVSSPIMTYYYTQLIGDARKPPTLLASASFAGMAVIDADPYIPNGGGAQWFVNQNNLCVLLIPSNRGP</sequence>
<proteinExistence type="predicted"/>
<evidence type="ECO:0000259" key="2">
    <source>
        <dbReference type="Pfam" id="PF12708"/>
    </source>
</evidence>
<feature type="signal peptide" evidence="1">
    <location>
        <begin position="1"/>
        <end position="22"/>
    </location>
</feature>
<evidence type="ECO:0000313" key="4">
    <source>
        <dbReference type="Proteomes" id="UP001498398"/>
    </source>
</evidence>
<evidence type="ECO:0000256" key="1">
    <source>
        <dbReference type="SAM" id="SignalP"/>
    </source>
</evidence>
<dbReference type="InterPro" id="IPR012334">
    <property type="entry name" value="Pectin_lyas_fold"/>
</dbReference>
<gene>
    <name evidence="3" type="ORF">VKT23_013157</name>
</gene>
<dbReference type="PANTHER" id="PTHR31339:SF9">
    <property type="entry name" value="PLASMIN AND FIBRONECTIN-BINDING PROTEIN A"/>
    <property type="match status" value="1"/>
</dbReference>
<dbReference type="InterPro" id="IPR024535">
    <property type="entry name" value="RHGA/B-epi-like_pectate_lyase"/>
</dbReference>
<dbReference type="Proteomes" id="UP001498398">
    <property type="component" value="Unassembled WGS sequence"/>
</dbReference>
<comment type="caution">
    <text evidence="3">The sequence shown here is derived from an EMBL/GenBank/DDBJ whole genome shotgun (WGS) entry which is preliminary data.</text>
</comment>
<dbReference type="InterPro" id="IPR011050">
    <property type="entry name" value="Pectin_lyase_fold/virulence"/>
</dbReference>
<accession>A0ABR1J738</accession>
<name>A0ABR1J738_9AGAR</name>
<reference evidence="3 4" key="1">
    <citation type="submission" date="2024-01" db="EMBL/GenBank/DDBJ databases">
        <title>A draft genome for the cacao thread blight pathogen Marasmiellus scandens.</title>
        <authorList>
            <person name="Baruah I.K."/>
            <person name="Leung J."/>
            <person name="Bukari Y."/>
            <person name="Amoako-Attah I."/>
            <person name="Meinhardt L.W."/>
            <person name="Bailey B.A."/>
            <person name="Cohen S.P."/>
        </authorList>
    </citation>
    <scope>NUCLEOTIDE SEQUENCE [LARGE SCALE GENOMIC DNA]</scope>
    <source>
        <strain evidence="3 4">GH-19</strain>
    </source>
</reference>
<dbReference type="Gene3D" id="2.160.20.10">
    <property type="entry name" value="Single-stranded right-handed beta-helix, Pectin lyase-like"/>
    <property type="match status" value="1"/>
</dbReference>
<dbReference type="EMBL" id="JBANRG010000035">
    <property type="protein sequence ID" value="KAK7449684.1"/>
    <property type="molecule type" value="Genomic_DNA"/>
</dbReference>